<dbReference type="SUPFAM" id="SSF53067">
    <property type="entry name" value="Actin-like ATPase domain"/>
    <property type="match status" value="2"/>
</dbReference>
<dbReference type="Pfam" id="PF00400">
    <property type="entry name" value="WD40"/>
    <property type="match status" value="3"/>
</dbReference>
<evidence type="ECO:0000256" key="3">
    <source>
        <dbReference type="ARBA" id="ARBA00022741"/>
    </source>
</evidence>
<evidence type="ECO:0000313" key="8">
    <source>
        <dbReference type="Proteomes" id="UP000635606"/>
    </source>
</evidence>
<dbReference type="RefSeq" id="WP_203928346.1">
    <property type="nucleotide sequence ID" value="NZ_BOPH01000041.1"/>
</dbReference>
<evidence type="ECO:0000313" key="7">
    <source>
        <dbReference type="EMBL" id="GIJ68395.1"/>
    </source>
</evidence>
<accession>A0A8J4EAK6</accession>
<evidence type="ECO:0000256" key="2">
    <source>
        <dbReference type="ARBA" id="ARBA00022737"/>
    </source>
</evidence>
<dbReference type="GO" id="GO:0140662">
    <property type="term" value="F:ATP-dependent protein folding chaperone"/>
    <property type="evidence" value="ECO:0007669"/>
    <property type="project" value="InterPro"/>
</dbReference>
<dbReference type="Gene3D" id="3.90.640.10">
    <property type="entry name" value="Actin, Chain A, domain 4"/>
    <property type="match status" value="1"/>
</dbReference>
<organism evidence="7 8">
    <name type="scientific">Virgisporangium ochraceum</name>
    <dbReference type="NCBI Taxonomy" id="65505"/>
    <lineage>
        <taxon>Bacteria</taxon>
        <taxon>Bacillati</taxon>
        <taxon>Actinomycetota</taxon>
        <taxon>Actinomycetes</taxon>
        <taxon>Micromonosporales</taxon>
        <taxon>Micromonosporaceae</taxon>
        <taxon>Virgisporangium</taxon>
    </lineage>
</organism>
<dbReference type="InterPro" id="IPR019775">
    <property type="entry name" value="WD40_repeat_CS"/>
</dbReference>
<keyword evidence="8" id="KW-1185">Reference proteome</keyword>
<dbReference type="Gene3D" id="2.130.10.10">
    <property type="entry name" value="YVTN repeat-like/Quinoprotein amine dehydrogenase"/>
    <property type="match status" value="2"/>
</dbReference>
<reference evidence="7" key="1">
    <citation type="submission" date="2021-01" db="EMBL/GenBank/DDBJ databases">
        <title>Whole genome shotgun sequence of Virgisporangium ochraceum NBRC 16418.</title>
        <authorList>
            <person name="Komaki H."/>
            <person name="Tamura T."/>
        </authorList>
    </citation>
    <scope>NUCLEOTIDE SEQUENCE</scope>
    <source>
        <strain evidence="7">NBRC 16418</strain>
    </source>
</reference>
<dbReference type="SMART" id="SM00320">
    <property type="entry name" value="WD40"/>
    <property type="match status" value="6"/>
</dbReference>
<dbReference type="EMBL" id="BOPH01000041">
    <property type="protein sequence ID" value="GIJ68395.1"/>
    <property type="molecule type" value="Genomic_DNA"/>
</dbReference>
<proteinExistence type="predicted"/>
<evidence type="ECO:0008006" key="9">
    <source>
        <dbReference type="Google" id="ProtNLM"/>
    </source>
</evidence>
<dbReference type="InterPro" id="IPR001680">
    <property type="entry name" value="WD40_rpt"/>
</dbReference>
<gene>
    <name evidence="7" type="ORF">Voc01_033120</name>
</gene>
<dbReference type="PANTHER" id="PTHR19879:SF9">
    <property type="entry name" value="TRANSCRIPTION INITIATION FACTOR TFIID SUBUNIT 5"/>
    <property type="match status" value="1"/>
</dbReference>
<sequence length="733" mass="75266">MTGQPVRLGIDFGTSSTVATMVDPLGRARPLMFDASPLLPSATLARPGEPDLRTGADAERAAPAYPAGFEAAPKRRVDDGTVWLGGRAVPVPDLVGAVFDRIAAEAVRAAGAKVGAATLTHPAAWGRHRLDVLVEAAARAGLPPVDLVPEPVAAAAYLVHVLGHAVSAGRSVVVYDLGAGSFDVSVVRPYGNGFAVTATAGLADVGGLALDALVVQHARQVTGAPADAWRRLDWPRDPADQAARMALWRAARAAKEELSRHPAADLRVPVIDRTVRLTREEFDRLARPVIGRTVELTVDLLHRSAAARASVDAVFLVGGSARIPLVATMLHRALGVAPVVTDDPDLAVSEGCLDATTVAALAPLPTRPVIDLGEPPPLEPEPEVDTVARRVSRRVALGAGAAAAALTTTAVAVALFDGDPRVRPASIPVTPPVEPAGAVSGARLIARIDAHEGRVRDLGFSRNGALLVTGGDDATARVWDVATRAPVGQPRPGTGPVVAVAFGPADTVLLVAGRAGVRLWSTATVSTVDVEVGSAPVSDAALSIHGETVITAQQGQVRFSDRIGRPLRTMAVPAGATPTVGLSADGRLLATADGSHDVVLWDVPSNQRLGDPLHVDAYVLHRAGFSPTGTTVLTVGSGGAGLWDTAGHTLLHTLGGTHDADVTGGGFTRDGDVVATVSADRTVALWRAGSGQPVGDPLTGHDGAVVSIAFSQDGKTFATGDDGGSVCLWELTR</sequence>
<keyword evidence="4" id="KW-0067">ATP-binding</keyword>
<dbReference type="PROSITE" id="PS50294">
    <property type="entry name" value="WD_REPEATS_REGION"/>
    <property type="match status" value="2"/>
</dbReference>
<dbReference type="SUPFAM" id="SSF50978">
    <property type="entry name" value="WD40 repeat-like"/>
    <property type="match status" value="1"/>
</dbReference>
<feature type="repeat" description="WD" evidence="6">
    <location>
        <begin position="448"/>
        <end position="489"/>
    </location>
</feature>
<feature type="repeat" description="WD" evidence="6">
    <location>
        <begin position="655"/>
        <end position="696"/>
    </location>
</feature>
<evidence type="ECO:0000256" key="5">
    <source>
        <dbReference type="ARBA" id="ARBA00023186"/>
    </source>
</evidence>
<comment type="caution">
    <text evidence="7">The sequence shown here is derived from an EMBL/GenBank/DDBJ whole genome shotgun (WGS) entry which is preliminary data.</text>
</comment>
<keyword evidence="1 6" id="KW-0853">WD repeat</keyword>
<dbReference type="GO" id="GO:0005524">
    <property type="term" value="F:ATP binding"/>
    <property type="evidence" value="ECO:0007669"/>
    <property type="project" value="UniProtKB-KW"/>
</dbReference>
<dbReference type="InterPro" id="IPR015943">
    <property type="entry name" value="WD40/YVTN_repeat-like_dom_sf"/>
</dbReference>
<dbReference type="Pfam" id="PF00012">
    <property type="entry name" value="HSP70"/>
    <property type="match status" value="1"/>
</dbReference>
<dbReference type="PANTHER" id="PTHR19879">
    <property type="entry name" value="TRANSCRIPTION INITIATION FACTOR TFIID"/>
    <property type="match status" value="1"/>
</dbReference>
<dbReference type="AlphaFoldDB" id="A0A8J4EAK6"/>
<dbReference type="Gene3D" id="3.30.420.40">
    <property type="match status" value="2"/>
</dbReference>
<dbReference type="CDD" id="cd00200">
    <property type="entry name" value="WD40"/>
    <property type="match status" value="1"/>
</dbReference>
<keyword evidence="3" id="KW-0547">Nucleotide-binding</keyword>
<dbReference type="InterPro" id="IPR043129">
    <property type="entry name" value="ATPase_NBD"/>
</dbReference>
<keyword evidence="5" id="KW-0143">Chaperone</keyword>
<dbReference type="PRINTS" id="PR00301">
    <property type="entry name" value="HEATSHOCK70"/>
</dbReference>
<dbReference type="InterPro" id="IPR013126">
    <property type="entry name" value="Hsp_70_fam"/>
</dbReference>
<dbReference type="PROSITE" id="PS50082">
    <property type="entry name" value="WD_REPEATS_2"/>
    <property type="match status" value="3"/>
</dbReference>
<evidence type="ECO:0000256" key="4">
    <source>
        <dbReference type="ARBA" id="ARBA00022840"/>
    </source>
</evidence>
<keyword evidence="2" id="KW-0677">Repeat</keyword>
<evidence type="ECO:0000256" key="6">
    <source>
        <dbReference type="PROSITE-ProRule" id="PRU00221"/>
    </source>
</evidence>
<feature type="repeat" description="WD" evidence="6">
    <location>
        <begin position="698"/>
        <end position="733"/>
    </location>
</feature>
<name>A0A8J4EAK6_9ACTN</name>
<dbReference type="Proteomes" id="UP000635606">
    <property type="component" value="Unassembled WGS sequence"/>
</dbReference>
<protein>
    <recommendedName>
        <fullName evidence="9">Heat shock protein 70</fullName>
    </recommendedName>
</protein>
<dbReference type="PROSITE" id="PS00678">
    <property type="entry name" value="WD_REPEATS_1"/>
    <property type="match status" value="1"/>
</dbReference>
<dbReference type="InterPro" id="IPR036322">
    <property type="entry name" value="WD40_repeat_dom_sf"/>
</dbReference>
<evidence type="ECO:0000256" key="1">
    <source>
        <dbReference type="ARBA" id="ARBA00022574"/>
    </source>
</evidence>